<keyword evidence="2" id="KW-1185">Reference proteome</keyword>
<protein>
    <submittedName>
        <fullName evidence="1">Uncharacterized protein</fullName>
    </submittedName>
</protein>
<evidence type="ECO:0000313" key="1">
    <source>
        <dbReference type="EMBL" id="OSC96296.1"/>
    </source>
</evidence>
<dbReference type="EMBL" id="KZ084193">
    <property type="protein sequence ID" value="OSC96296.1"/>
    <property type="molecule type" value="Genomic_DNA"/>
</dbReference>
<proteinExistence type="predicted"/>
<reference evidence="1 2" key="1">
    <citation type="journal article" date="2015" name="Biotechnol. Biofuels">
        <title>Enhanced degradation of softwood versus hardwood by the white-rot fungus Pycnoporus coccineus.</title>
        <authorList>
            <person name="Couturier M."/>
            <person name="Navarro D."/>
            <person name="Chevret D."/>
            <person name="Henrissat B."/>
            <person name="Piumi F."/>
            <person name="Ruiz-Duenas F.J."/>
            <person name="Martinez A.T."/>
            <person name="Grigoriev I.V."/>
            <person name="Riley R."/>
            <person name="Lipzen A."/>
            <person name="Berrin J.G."/>
            <person name="Master E.R."/>
            <person name="Rosso M.N."/>
        </authorList>
    </citation>
    <scope>NUCLEOTIDE SEQUENCE [LARGE SCALE GENOMIC DNA]</scope>
    <source>
        <strain evidence="1 2">BRFM310</strain>
    </source>
</reference>
<gene>
    <name evidence="1" type="ORF">PYCCODRAFT_1429176</name>
</gene>
<sequence length="320" mass="35119">MFSPSAGESELRVSKWSKSHPDHLLATVVQLRLVILYPWAGCFPSIKSVTIPEKRNEYGDLSAARALAPHNWDWFQDSSSMQSSAAVQRVGSTSSSAIIASYRAGRLIKLAQISITGLTPSQRVFSIASALSSFKRFPAATSIHFTSIYALSIDWALVLGAKGCGSEGFRRMHCNAVQLLLNSNSGELKKVLALQGCHATWPARPRAESQAVYQSHGVRMSSEVVKQSADGDKQTFVETLPPWPQLSGVFVDSTTQELVDPPYGYYAGERVRFEPLTECPRLLFHSIPLTPCSPGALLSYKDGRPLRVTAPQQDRTAYCR</sequence>
<evidence type="ECO:0000313" key="2">
    <source>
        <dbReference type="Proteomes" id="UP000193067"/>
    </source>
</evidence>
<dbReference type="Proteomes" id="UP000193067">
    <property type="component" value="Unassembled WGS sequence"/>
</dbReference>
<accession>A0A1Y2I582</accession>
<dbReference type="AlphaFoldDB" id="A0A1Y2I582"/>
<name>A0A1Y2I582_TRAC3</name>
<organism evidence="1 2">
    <name type="scientific">Trametes coccinea (strain BRFM310)</name>
    <name type="common">Pycnoporus coccineus</name>
    <dbReference type="NCBI Taxonomy" id="1353009"/>
    <lineage>
        <taxon>Eukaryota</taxon>
        <taxon>Fungi</taxon>
        <taxon>Dikarya</taxon>
        <taxon>Basidiomycota</taxon>
        <taxon>Agaricomycotina</taxon>
        <taxon>Agaricomycetes</taxon>
        <taxon>Polyporales</taxon>
        <taxon>Polyporaceae</taxon>
        <taxon>Trametes</taxon>
    </lineage>
</organism>